<feature type="domain" description="Kazal-like" evidence="7">
    <location>
        <begin position="401"/>
        <end position="465"/>
    </location>
</feature>
<accession>A0ABC9XFN6</accession>
<dbReference type="InterPro" id="IPR036058">
    <property type="entry name" value="Kazal_dom_sf"/>
</dbReference>
<gene>
    <name evidence="8" type="ORF">GRJ2_002062200</name>
</gene>
<feature type="domain" description="Kazal-like" evidence="7">
    <location>
        <begin position="270"/>
        <end position="335"/>
    </location>
</feature>
<dbReference type="PROSITE" id="PS51465">
    <property type="entry name" value="KAZAL_2"/>
    <property type="match status" value="5"/>
</dbReference>
<feature type="domain" description="Kazal-like" evidence="7">
    <location>
        <begin position="180"/>
        <end position="243"/>
    </location>
</feature>
<dbReference type="PANTHER" id="PTHR21312:SF28">
    <property type="entry name" value="OVOINHIBITOR-RELATED"/>
    <property type="match status" value="1"/>
</dbReference>
<evidence type="ECO:0000256" key="2">
    <source>
        <dbReference type="ARBA" id="ARBA00022525"/>
    </source>
</evidence>
<evidence type="ECO:0000313" key="9">
    <source>
        <dbReference type="Proteomes" id="UP001623348"/>
    </source>
</evidence>
<evidence type="ECO:0000256" key="3">
    <source>
        <dbReference type="ARBA" id="ARBA00022690"/>
    </source>
</evidence>
<name>A0ABC9XFN6_GRUJA</name>
<feature type="domain" description="Kazal-like" evidence="7">
    <location>
        <begin position="466"/>
        <end position="531"/>
    </location>
</feature>
<comment type="caution">
    <text evidence="8">The sequence shown here is derived from an EMBL/GenBank/DDBJ whole genome shotgun (WGS) entry which is preliminary data.</text>
</comment>
<evidence type="ECO:0000256" key="5">
    <source>
        <dbReference type="ARBA" id="ARBA00023157"/>
    </source>
</evidence>
<evidence type="ECO:0000259" key="7">
    <source>
        <dbReference type="PROSITE" id="PS51465"/>
    </source>
</evidence>
<dbReference type="EMBL" id="BAAFJT010000014">
    <property type="protein sequence ID" value="GAB0195969.1"/>
    <property type="molecule type" value="Genomic_DNA"/>
</dbReference>
<sequence length="594" mass="65058">MGGPLGLTPKLVGTSHDFGGLLYGEAGPELTAGITWVEHALVDSSGYLPVKVQFLKFPNECRKIWSLLRSGKFSCPTNKEPVSSPDGKADLNKCLMCQRLLERDSKNKGSGGEANRNVNSLGEDDCREFRDLFKQGKLSCTRENDPVRDSSGKQHSNKCIMCAEKFKRENERKLSKNRQGKDKDDCSEYRSQFEAGGRLSCTRENDPVRDSSGKQHTNKCLMCAEKLASKGRVDVDHQGSCRVSRTVRAAFIPLLQQMGLILAQVEGIAFGIEVDCSQYSSGIGKDGTVWVACPRNLKPVCGTDGTTYSNECGICLHNREHRASVEKAHDGECMPKSIIIDCSRYQRTVVDDHVMVACPRILKPVCGSDSFTYDNECGICAYNAEHHANISKIYDGECKQEIGTVDCSTYLSNTKTGEAIAACPFILREICGTDGVTYNNDCALCAHNIEFGTSVAKKHDGRCIEEVPQLDCSKYPTSTLKDGRQLMACTMIYDPICGTDGVTYASECTLCAHNLEHRTNLGKRKNGRCEEDITKLSCSMCPRGIAEDGLSGPPGQAPEQICGTDGFTCTDECGICAYNVSVRGKERVFRVTVP</sequence>
<dbReference type="Proteomes" id="UP001623348">
    <property type="component" value="Unassembled WGS sequence"/>
</dbReference>
<dbReference type="Pfam" id="PF00050">
    <property type="entry name" value="Kazal_1"/>
    <property type="match status" value="7"/>
</dbReference>
<dbReference type="SUPFAM" id="SSF100895">
    <property type="entry name" value="Kazal-type serine protease inhibitors"/>
    <property type="match status" value="7"/>
</dbReference>
<dbReference type="CDD" id="cd01327">
    <property type="entry name" value="KAZAL_PSTI"/>
    <property type="match status" value="1"/>
</dbReference>
<evidence type="ECO:0000313" key="8">
    <source>
        <dbReference type="EMBL" id="GAB0195969.1"/>
    </source>
</evidence>
<dbReference type="Gene3D" id="3.30.60.30">
    <property type="match status" value="7"/>
</dbReference>
<dbReference type="AlphaFoldDB" id="A0ABC9XFN6"/>
<organism evidence="8 9">
    <name type="scientific">Grus japonensis</name>
    <name type="common">Japanese crane</name>
    <name type="synonym">Red-crowned crane</name>
    <dbReference type="NCBI Taxonomy" id="30415"/>
    <lineage>
        <taxon>Eukaryota</taxon>
        <taxon>Metazoa</taxon>
        <taxon>Chordata</taxon>
        <taxon>Craniata</taxon>
        <taxon>Vertebrata</taxon>
        <taxon>Euteleostomi</taxon>
        <taxon>Archelosauria</taxon>
        <taxon>Archosauria</taxon>
        <taxon>Dinosauria</taxon>
        <taxon>Saurischia</taxon>
        <taxon>Theropoda</taxon>
        <taxon>Coelurosauria</taxon>
        <taxon>Aves</taxon>
        <taxon>Neognathae</taxon>
        <taxon>Neoaves</taxon>
        <taxon>Gruiformes</taxon>
        <taxon>Gruidae</taxon>
        <taxon>Grus</taxon>
    </lineage>
</organism>
<keyword evidence="3" id="KW-0646">Protease inhibitor</keyword>
<keyword evidence="5" id="KW-1015">Disulfide bond</keyword>
<keyword evidence="9" id="KW-1185">Reference proteome</keyword>
<keyword evidence="6" id="KW-0325">Glycoprotein</keyword>
<dbReference type="SMART" id="SM00280">
    <property type="entry name" value="KAZAL"/>
    <property type="match status" value="6"/>
</dbReference>
<protein>
    <submittedName>
        <fullName evidence="8">Ovoinhibitor-like</fullName>
    </submittedName>
</protein>
<evidence type="ECO:0000256" key="4">
    <source>
        <dbReference type="ARBA" id="ARBA00022900"/>
    </source>
</evidence>
<proteinExistence type="predicted"/>
<keyword evidence="4" id="KW-0722">Serine protease inhibitor</keyword>
<feature type="domain" description="Kazal-like" evidence="7">
    <location>
        <begin position="336"/>
        <end position="400"/>
    </location>
</feature>
<dbReference type="FunFam" id="3.30.60.30:FF:000036">
    <property type="entry name" value="Ovomucoid"/>
    <property type="match status" value="4"/>
</dbReference>
<reference evidence="8 9" key="1">
    <citation type="submission" date="2024-06" db="EMBL/GenBank/DDBJ databases">
        <title>The draft genome of Grus japonensis, version 3.</title>
        <authorList>
            <person name="Nabeshima K."/>
            <person name="Suzuki S."/>
            <person name="Onuma M."/>
        </authorList>
    </citation>
    <scope>NUCLEOTIDE SEQUENCE [LARGE SCALE GENOMIC DNA]</scope>
    <source>
        <strain evidence="8 9">451A</strain>
    </source>
</reference>
<dbReference type="GO" id="GO:0004867">
    <property type="term" value="F:serine-type endopeptidase inhibitor activity"/>
    <property type="evidence" value="ECO:0007669"/>
    <property type="project" value="UniProtKB-KW"/>
</dbReference>
<evidence type="ECO:0000256" key="1">
    <source>
        <dbReference type="ARBA" id="ARBA00004613"/>
    </source>
</evidence>
<dbReference type="PANTHER" id="PTHR21312">
    <property type="entry name" value="SERINE PROTEASE INHIBITOR"/>
    <property type="match status" value="1"/>
</dbReference>
<dbReference type="PROSITE" id="PS00282">
    <property type="entry name" value="KAZAL_1"/>
    <property type="match status" value="3"/>
</dbReference>
<dbReference type="InterPro" id="IPR002350">
    <property type="entry name" value="Kazal_dom"/>
</dbReference>
<comment type="subcellular location">
    <subcellularLocation>
        <location evidence="1">Secreted</location>
    </subcellularLocation>
</comment>
<keyword evidence="2" id="KW-0964">Secreted</keyword>
<evidence type="ECO:0000256" key="6">
    <source>
        <dbReference type="ARBA" id="ARBA00023180"/>
    </source>
</evidence>
<dbReference type="GO" id="GO:0005576">
    <property type="term" value="C:extracellular region"/>
    <property type="evidence" value="ECO:0007669"/>
    <property type="project" value="UniProtKB-SubCell"/>
</dbReference>
<dbReference type="FunFam" id="3.30.60.30:FF:000001">
    <property type="entry name" value="Serine peptidase inhibitor, Kazal type 5"/>
    <property type="match status" value="1"/>
</dbReference>